<dbReference type="RefSeq" id="WP_131480355.1">
    <property type="nucleotide sequence ID" value="NZ_SJDL01000008.1"/>
</dbReference>
<evidence type="ECO:0008006" key="3">
    <source>
        <dbReference type="Google" id="ProtNLM"/>
    </source>
</evidence>
<name>A0ABY1ZQ35_9GAMM</name>
<dbReference type="Pfam" id="PF06864">
    <property type="entry name" value="PAP_PilO"/>
    <property type="match status" value="1"/>
</dbReference>
<accession>A0ABY1ZQ35</accession>
<dbReference type="Proteomes" id="UP000313645">
    <property type="component" value="Unassembled WGS sequence"/>
</dbReference>
<keyword evidence="2" id="KW-1185">Reference proteome</keyword>
<reference evidence="1 2" key="1">
    <citation type="submission" date="2019-02" db="EMBL/GenBank/DDBJ databases">
        <title>Marinobacter halodurans sp. nov., a marine bacterium isolated from sea tidal flat.</title>
        <authorList>
            <person name="Yoo Y."/>
            <person name="Lee D.W."/>
            <person name="Kim B.S."/>
            <person name="Kim J.-J."/>
        </authorList>
    </citation>
    <scope>NUCLEOTIDE SEQUENCE [LARGE SCALE GENOMIC DNA]</scope>
    <source>
        <strain evidence="1 2">YJ-S3-2</strain>
    </source>
</reference>
<evidence type="ECO:0000313" key="2">
    <source>
        <dbReference type="Proteomes" id="UP000313645"/>
    </source>
</evidence>
<proteinExistence type="predicted"/>
<sequence>MTQIVNVDFGAFSTYPALIGLDWDCVPAGEWTKHRKRLKSFTIATQFTVNSDLGKEVCYGITQETDKALVKKAKIALAATLADAFPEGRHSVVERFDNGEDEPTYWFVALTNGRVVYGTDIVGDERQIVEELHTHLSMADADDQGEKIHGSASSMARGLVPDDNIDETSISFLVDRDSLKRSQLSVGVVGILKGLSPKSLAVIGLVALSVGYLVVHWWPETSTSHPKVSTEQRRAVLREKAEKSLAETIDAITDKTPLSSIDDIVLGIVGKLPVSLGEWEVQSTTCENTASDKTTCSTKYANQGNTLPSTLQNLIGGICSLTFTPSAREATCVQDVSQLKIQKDRYPNLVASHDLRGRVRDHLMEVAASGGDSAAYGLTGFSPVTFDNSQMIPADQIPEKNTFQTEIALSELRQLAKSPLHGQAPVAVDRIEVDWQAKAIKVSGFFYGEVSK</sequence>
<evidence type="ECO:0000313" key="1">
    <source>
        <dbReference type="EMBL" id="TBW57367.1"/>
    </source>
</evidence>
<dbReference type="EMBL" id="SJDL01000008">
    <property type="protein sequence ID" value="TBW57367.1"/>
    <property type="molecule type" value="Genomic_DNA"/>
</dbReference>
<protein>
    <recommendedName>
        <fullName evidence="3">Pilin accessory protein (PilO)</fullName>
    </recommendedName>
</protein>
<dbReference type="InterPro" id="IPR009663">
    <property type="entry name" value="PAP_PilO"/>
</dbReference>
<comment type="caution">
    <text evidence="1">The sequence shown here is derived from an EMBL/GenBank/DDBJ whole genome shotgun (WGS) entry which is preliminary data.</text>
</comment>
<gene>
    <name evidence="1" type="ORF">EZI54_06840</name>
</gene>
<organism evidence="1 2">
    <name type="scientific">Marinobacter halodurans</name>
    <dbReference type="NCBI Taxonomy" id="2528979"/>
    <lineage>
        <taxon>Bacteria</taxon>
        <taxon>Pseudomonadati</taxon>
        <taxon>Pseudomonadota</taxon>
        <taxon>Gammaproteobacteria</taxon>
        <taxon>Pseudomonadales</taxon>
        <taxon>Marinobacteraceae</taxon>
        <taxon>Marinobacter</taxon>
    </lineage>
</organism>